<dbReference type="InterPro" id="IPR011333">
    <property type="entry name" value="SKP1/BTB/POZ_sf"/>
</dbReference>
<dbReference type="Gene3D" id="3.30.710.10">
    <property type="entry name" value="Potassium Channel Kv1.1, Chain A"/>
    <property type="match status" value="1"/>
</dbReference>
<evidence type="ECO:0000313" key="4">
    <source>
        <dbReference type="Proteomes" id="UP000230002"/>
    </source>
</evidence>
<dbReference type="PROSITE" id="PS50097">
    <property type="entry name" value="BTB"/>
    <property type="match status" value="1"/>
</dbReference>
<keyword evidence="4" id="KW-1185">Reference proteome</keyword>
<dbReference type="OrthoDB" id="3036049at2759"/>
<dbReference type="SMART" id="SM00225">
    <property type="entry name" value="BTB"/>
    <property type="match status" value="1"/>
</dbReference>
<evidence type="ECO:0000256" key="1">
    <source>
        <dbReference type="SAM" id="MobiDB-lite"/>
    </source>
</evidence>
<dbReference type="InterPro" id="IPR000210">
    <property type="entry name" value="BTB/POZ_dom"/>
</dbReference>
<protein>
    <recommendedName>
        <fullName evidence="2">BTB domain-containing protein</fullName>
    </recommendedName>
</protein>
<dbReference type="Proteomes" id="UP000230002">
    <property type="component" value="Unassembled WGS sequence"/>
</dbReference>
<proteinExistence type="predicted"/>
<comment type="caution">
    <text evidence="3">The sequence shown here is derived from an EMBL/GenBank/DDBJ whole genome shotgun (WGS) entry which is preliminary data.</text>
</comment>
<feature type="domain" description="BTB" evidence="2">
    <location>
        <begin position="67"/>
        <end position="140"/>
    </location>
</feature>
<reference evidence="3 4" key="1">
    <citation type="journal article" date="2015" name="Sci. Rep.">
        <title>Chromosome-level genome map provides insights into diverse defense mechanisms in the medicinal fungus Ganoderma sinense.</title>
        <authorList>
            <person name="Zhu Y."/>
            <person name="Xu J."/>
            <person name="Sun C."/>
            <person name="Zhou S."/>
            <person name="Xu H."/>
            <person name="Nelson D.R."/>
            <person name="Qian J."/>
            <person name="Song J."/>
            <person name="Luo H."/>
            <person name="Xiang L."/>
            <person name="Li Y."/>
            <person name="Xu Z."/>
            <person name="Ji A."/>
            <person name="Wang L."/>
            <person name="Lu S."/>
            <person name="Hayward A."/>
            <person name="Sun W."/>
            <person name="Li X."/>
            <person name="Schwartz D.C."/>
            <person name="Wang Y."/>
            <person name="Chen S."/>
        </authorList>
    </citation>
    <scope>NUCLEOTIDE SEQUENCE [LARGE SCALE GENOMIC DNA]</scope>
    <source>
        <strain evidence="3 4">ZZ0214-1</strain>
    </source>
</reference>
<dbReference type="Pfam" id="PF00651">
    <property type="entry name" value="BTB"/>
    <property type="match status" value="1"/>
</dbReference>
<evidence type="ECO:0000259" key="2">
    <source>
        <dbReference type="PROSITE" id="PS50097"/>
    </source>
</evidence>
<dbReference type="EMBL" id="AYKW01000045">
    <property type="protein sequence ID" value="PIL26263.1"/>
    <property type="molecule type" value="Genomic_DNA"/>
</dbReference>
<gene>
    <name evidence="3" type="ORF">GSI_12019</name>
</gene>
<name>A0A2G8RXL8_9APHY</name>
<feature type="region of interest" description="Disordered" evidence="1">
    <location>
        <begin position="1"/>
        <end position="61"/>
    </location>
</feature>
<feature type="compositionally biased region" description="Basic and acidic residues" evidence="1">
    <location>
        <begin position="11"/>
        <end position="22"/>
    </location>
</feature>
<dbReference type="STRING" id="1077348.A0A2G8RXL8"/>
<evidence type="ECO:0000313" key="3">
    <source>
        <dbReference type="EMBL" id="PIL26263.1"/>
    </source>
</evidence>
<organism evidence="3 4">
    <name type="scientific">Ganoderma sinense ZZ0214-1</name>
    <dbReference type="NCBI Taxonomy" id="1077348"/>
    <lineage>
        <taxon>Eukaryota</taxon>
        <taxon>Fungi</taxon>
        <taxon>Dikarya</taxon>
        <taxon>Basidiomycota</taxon>
        <taxon>Agaricomycotina</taxon>
        <taxon>Agaricomycetes</taxon>
        <taxon>Polyporales</taxon>
        <taxon>Polyporaceae</taxon>
        <taxon>Ganoderma</taxon>
    </lineage>
</organism>
<accession>A0A2G8RXL8</accession>
<sequence>MSARTTRKRARTEAEDAVKQELDAVDASTAAQHRDSDSPFLPTVGECDPRPNDAAPAPERDPEFWFSDGTIILVAKNVEFRFYRALLADRSPVFKALFAEQHPSRLEPIDEHHAIPCPVVPLADCPEDLRHILRAYVSGKQTSFVGATKPSFNQISAFIRLGRKYELNELYEQSRKFLKSHYSNDLEVWAKHTYWEPPNWAGNACIGVVNLARLINEPSILPTALLSCVYLDDLIMNGCRREDGSVESLSDEDLARCFKASRATRQASLAGVMRTFRDTVSPACSKEKSCALVLGGALQKMETHMELLMTGSPFRLELKNLLKRDGKVRTCASCTAMVEERMKKERAELWARLPELLDVEVPGWGNGVPQNGAA</sequence>
<dbReference type="AlphaFoldDB" id="A0A2G8RXL8"/>
<feature type="compositionally biased region" description="Basic residues" evidence="1">
    <location>
        <begin position="1"/>
        <end position="10"/>
    </location>
</feature>